<name>A0A3B0YB55_9ZZZZ</name>
<feature type="domain" description="Amidase" evidence="2">
    <location>
        <begin position="65"/>
        <end position="515"/>
    </location>
</feature>
<dbReference type="PROSITE" id="PS51257">
    <property type="entry name" value="PROKAR_LIPOPROTEIN"/>
    <property type="match status" value="1"/>
</dbReference>
<dbReference type="AlphaFoldDB" id="A0A3B0YB55"/>
<dbReference type="EMBL" id="UOFG01000253">
    <property type="protein sequence ID" value="VAW65586.1"/>
    <property type="molecule type" value="Genomic_DNA"/>
</dbReference>
<evidence type="ECO:0000256" key="1">
    <source>
        <dbReference type="SAM" id="MobiDB-lite"/>
    </source>
</evidence>
<sequence length="542" mass="60683">MHYKRNPLLIFFALWFTLIPLTFILQGCTPPTTHQHNKHSFQAVESTIAQLHLALSRKTDNCKNITETFLKRIKTYDQSTDLNAIILINENAIKKAETLDIEYARTKQLRPLHCIPVILKDNFDTADMPTEAGSIALKGSFPADDAFMVKRLREAGAIILARSNMSEWAFSAYNTISSTHGETRNAYNIQHVPAGSSGGTASAIAASFAIIGMGTDTGNSIRGPASHLSLVGMRSTIGLTSRDGIVPLMHNRDIAGPLTRTVEDGARTFNIISGYDAADPMTHNPHSKKNTDYTRQLKKSGLKGVRLGVIRQLYDTELADFEVLDLMDQAIKDLKNAGAIIIDPFEIKHFKKLRKASGFCSRFRYDLNQYLSTLKHSHKQGKNNTRRIRKFQDIIDRQLYGEHSRRDMNWAASVKIPPQQQQPPCTGIQDDPRRRHLLAAVLQAMDRQNIEAIIYPTWSNPPREIGDNTSPHGDNSSTIAPHTGQPAITVPMGYTSNNLPAGLEFLARPFDDAQLFEYAYAYEQQTRHRRPPVLFPPLSISK</sequence>
<feature type="region of interest" description="Disordered" evidence="1">
    <location>
        <begin position="461"/>
        <end position="482"/>
    </location>
</feature>
<keyword evidence="3" id="KW-0808">Transferase</keyword>
<feature type="compositionally biased region" description="Polar residues" evidence="1">
    <location>
        <begin position="467"/>
        <end position="480"/>
    </location>
</feature>
<organism evidence="3">
    <name type="scientific">hydrothermal vent metagenome</name>
    <dbReference type="NCBI Taxonomy" id="652676"/>
    <lineage>
        <taxon>unclassified sequences</taxon>
        <taxon>metagenomes</taxon>
        <taxon>ecological metagenomes</taxon>
    </lineage>
</organism>
<proteinExistence type="predicted"/>
<dbReference type="InterPro" id="IPR036928">
    <property type="entry name" value="AS_sf"/>
</dbReference>
<evidence type="ECO:0000313" key="3">
    <source>
        <dbReference type="EMBL" id="VAW65586.1"/>
    </source>
</evidence>
<evidence type="ECO:0000259" key="2">
    <source>
        <dbReference type="Pfam" id="PF01425"/>
    </source>
</evidence>
<reference evidence="3" key="1">
    <citation type="submission" date="2018-06" db="EMBL/GenBank/DDBJ databases">
        <authorList>
            <person name="Zhirakovskaya E."/>
        </authorList>
    </citation>
    <scope>NUCLEOTIDE SEQUENCE</scope>
</reference>
<dbReference type="Gene3D" id="3.90.1300.10">
    <property type="entry name" value="Amidase signature (AS) domain"/>
    <property type="match status" value="1"/>
</dbReference>
<dbReference type="InterPro" id="IPR023631">
    <property type="entry name" value="Amidase_dom"/>
</dbReference>
<dbReference type="Pfam" id="PF01425">
    <property type="entry name" value="Amidase"/>
    <property type="match status" value="1"/>
</dbReference>
<dbReference type="SUPFAM" id="SSF75304">
    <property type="entry name" value="Amidase signature (AS) enzymes"/>
    <property type="match status" value="1"/>
</dbReference>
<protein>
    <submittedName>
        <fullName evidence="3">Amidotransferase-related protein</fullName>
    </submittedName>
</protein>
<gene>
    <name evidence="3" type="ORF">MNBD_GAMMA11-2862</name>
</gene>
<accession>A0A3B0YB55</accession>
<dbReference type="PANTHER" id="PTHR42678:SF34">
    <property type="entry name" value="OS04G0183300 PROTEIN"/>
    <property type="match status" value="1"/>
</dbReference>
<dbReference type="PANTHER" id="PTHR42678">
    <property type="entry name" value="AMIDASE"/>
    <property type="match status" value="1"/>
</dbReference>
<dbReference type="GO" id="GO:0016740">
    <property type="term" value="F:transferase activity"/>
    <property type="evidence" value="ECO:0007669"/>
    <property type="project" value="UniProtKB-KW"/>
</dbReference>